<proteinExistence type="predicted"/>
<comment type="function">
    <text evidence="4">May be involved in the intracellular transport of sterols or other lipids. May bind cholesterol or other sterols.</text>
</comment>
<name>A0A1D1VDK9_RAMVA</name>
<accession>A0A1D1VDK9</accession>
<dbReference type="Pfam" id="PF01852">
    <property type="entry name" value="START"/>
    <property type="match status" value="1"/>
</dbReference>
<comment type="caution">
    <text evidence="6">The sequence shown here is derived from an EMBL/GenBank/DDBJ whole genome shotgun (WGS) entry which is preliminary data.</text>
</comment>
<dbReference type="SMART" id="SM00234">
    <property type="entry name" value="START"/>
    <property type="match status" value="1"/>
</dbReference>
<protein>
    <recommendedName>
        <fullName evidence="5">START domain-containing protein</fullName>
    </recommendedName>
</protein>
<dbReference type="GO" id="GO:0006869">
    <property type="term" value="P:lipid transport"/>
    <property type="evidence" value="ECO:0007669"/>
    <property type="project" value="UniProtKB-KW"/>
</dbReference>
<evidence type="ECO:0000256" key="2">
    <source>
        <dbReference type="ARBA" id="ARBA00023055"/>
    </source>
</evidence>
<dbReference type="PANTHER" id="PTHR46374:SF1">
    <property type="entry name" value="START DOMAIN-CONTAINING PROTEIN"/>
    <property type="match status" value="1"/>
</dbReference>
<dbReference type="PANTHER" id="PTHR46374">
    <property type="entry name" value="PROTEIN CBG07384"/>
    <property type="match status" value="1"/>
</dbReference>
<gene>
    <name evidence="6" type="primary">RvY_09968-1</name>
    <name evidence="6" type="synonym">RvY_09968.1</name>
    <name evidence="6" type="ORF">RvY_09968</name>
</gene>
<evidence type="ECO:0000256" key="4">
    <source>
        <dbReference type="ARBA" id="ARBA00024750"/>
    </source>
</evidence>
<dbReference type="InterPro" id="IPR043556">
    <property type="entry name" value="StARD5/6"/>
</dbReference>
<dbReference type="Gene3D" id="3.30.530.20">
    <property type="match status" value="1"/>
</dbReference>
<dbReference type="EMBL" id="BDGG01000005">
    <property type="protein sequence ID" value="GAU98885.1"/>
    <property type="molecule type" value="Genomic_DNA"/>
</dbReference>
<keyword evidence="7" id="KW-1185">Reference proteome</keyword>
<evidence type="ECO:0000259" key="5">
    <source>
        <dbReference type="PROSITE" id="PS50848"/>
    </source>
</evidence>
<evidence type="ECO:0000313" key="7">
    <source>
        <dbReference type="Proteomes" id="UP000186922"/>
    </source>
</evidence>
<evidence type="ECO:0000313" key="6">
    <source>
        <dbReference type="EMBL" id="GAU98885.1"/>
    </source>
</evidence>
<organism evidence="6 7">
    <name type="scientific">Ramazzottius varieornatus</name>
    <name type="common">Water bear</name>
    <name type="synonym">Tardigrade</name>
    <dbReference type="NCBI Taxonomy" id="947166"/>
    <lineage>
        <taxon>Eukaryota</taxon>
        <taxon>Metazoa</taxon>
        <taxon>Ecdysozoa</taxon>
        <taxon>Tardigrada</taxon>
        <taxon>Eutardigrada</taxon>
        <taxon>Parachela</taxon>
        <taxon>Hypsibioidea</taxon>
        <taxon>Ramazzottiidae</taxon>
        <taxon>Ramazzottius</taxon>
    </lineage>
</organism>
<evidence type="ECO:0000256" key="1">
    <source>
        <dbReference type="ARBA" id="ARBA00022448"/>
    </source>
</evidence>
<dbReference type="Proteomes" id="UP000186922">
    <property type="component" value="Unassembled WGS sequence"/>
</dbReference>
<dbReference type="OrthoDB" id="196858at2759"/>
<sequence>MDYTTKASEIVQRVLSFDALDSGWKKVKETSDCVVYSRPSEDFKGNLYKSEGNIPASSETVFTFVYPGVEKPRRKEWDTSISSSKVLAKPAPHLDIIRSTTNPVCLGLISAREFVDLVTVTREPNRIFTASISVEHPDAPETKGFVRGFNHPNSLFCYAVESKPNETRFVQYVHSDLGGMLPQSLVESAIPSTMADTYPRLKAAIAKDSA</sequence>
<dbReference type="InterPro" id="IPR023393">
    <property type="entry name" value="START-like_dom_sf"/>
</dbReference>
<dbReference type="InterPro" id="IPR002913">
    <property type="entry name" value="START_lipid-bd_dom"/>
</dbReference>
<keyword evidence="3" id="KW-0446">Lipid-binding</keyword>
<dbReference type="AlphaFoldDB" id="A0A1D1VDK9"/>
<dbReference type="SUPFAM" id="SSF55961">
    <property type="entry name" value="Bet v1-like"/>
    <property type="match status" value="1"/>
</dbReference>
<feature type="domain" description="START" evidence="5">
    <location>
        <begin position="21"/>
        <end position="210"/>
    </location>
</feature>
<dbReference type="STRING" id="947166.A0A1D1VDK9"/>
<keyword evidence="1" id="KW-0813">Transport</keyword>
<keyword evidence="2" id="KW-0445">Lipid transport</keyword>
<evidence type="ECO:0000256" key="3">
    <source>
        <dbReference type="ARBA" id="ARBA00023121"/>
    </source>
</evidence>
<dbReference type="GO" id="GO:0008289">
    <property type="term" value="F:lipid binding"/>
    <property type="evidence" value="ECO:0007669"/>
    <property type="project" value="UniProtKB-KW"/>
</dbReference>
<reference evidence="6 7" key="1">
    <citation type="journal article" date="2016" name="Nat. Commun.">
        <title>Extremotolerant tardigrade genome and improved radiotolerance of human cultured cells by tardigrade-unique protein.</title>
        <authorList>
            <person name="Hashimoto T."/>
            <person name="Horikawa D.D."/>
            <person name="Saito Y."/>
            <person name="Kuwahara H."/>
            <person name="Kozuka-Hata H."/>
            <person name="Shin-I T."/>
            <person name="Minakuchi Y."/>
            <person name="Ohishi K."/>
            <person name="Motoyama A."/>
            <person name="Aizu T."/>
            <person name="Enomoto A."/>
            <person name="Kondo K."/>
            <person name="Tanaka S."/>
            <person name="Hara Y."/>
            <person name="Koshikawa S."/>
            <person name="Sagara H."/>
            <person name="Miura T."/>
            <person name="Yokobori S."/>
            <person name="Miyagawa K."/>
            <person name="Suzuki Y."/>
            <person name="Kubo T."/>
            <person name="Oyama M."/>
            <person name="Kohara Y."/>
            <person name="Fujiyama A."/>
            <person name="Arakawa K."/>
            <person name="Katayama T."/>
            <person name="Toyoda A."/>
            <person name="Kunieda T."/>
        </authorList>
    </citation>
    <scope>NUCLEOTIDE SEQUENCE [LARGE SCALE GENOMIC DNA]</scope>
    <source>
        <strain evidence="6 7">YOKOZUNA-1</strain>
    </source>
</reference>
<dbReference type="PROSITE" id="PS50848">
    <property type="entry name" value="START"/>
    <property type="match status" value="1"/>
</dbReference>